<gene>
    <name evidence="2" type="ORF">SEVIR_5G454350v2</name>
</gene>
<protein>
    <submittedName>
        <fullName evidence="2">Uncharacterized protein</fullName>
    </submittedName>
</protein>
<feature type="compositionally biased region" description="Pro residues" evidence="1">
    <location>
        <begin position="123"/>
        <end position="133"/>
    </location>
</feature>
<dbReference type="EMBL" id="CM016556">
    <property type="protein sequence ID" value="TKW18778.1"/>
    <property type="molecule type" value="Genomic_DNA"/>
</dbReference>
<sequence>MARCSSSTSVQDCRLSSTSVFLFCCNPSRRPACPHPAAAPWSSGENLARLRQPSSDPAAANHHCRRRPHPNPAHRPSPTARTGGAIAAGLTAPRPPPPPGFPASPCLPSKPGSGGAHRCQPSNPEPQPSNPGP</sequence>
<dbReference type="Gramene" id="TKW18778">
    <property type="protein sequence ID" value="TKW18778"/>
    <property type="gene ID" value="SEVIR_5G454350v2"/>
</dbReference>
<reference evidence="2" key="1">
    <citation type="submission" date="2019-03" db="EMBL/GenBank/DDBJ databases">
        <title>WGS assembly of Setaria viridis.</title>
        <authorList>
            <person name="Huang P."/>
            <person name="Jenkins J."/>
            <person name="Grimwood J."/>
            <person name="Barry K."/>
            <person name="Healey A."/>
            <person name="Mamidi S."/>
            <person name="Sreedasyam A."/>
            <person name="Shu S."/>
            <person name="Feldman M."/>
            <person name="Wu J."/>
            <person name="Yu Y."/>
            <person name="Chen C."/>
            <person name="Johnson J."/>
            <person name="Rokhsar D."/>
            <person name="Baxter I."/>
            <person name="Schmutz J."/>
            <person name="Brutnell T."/>
            <person name="Kellogg E."/>
        </authorList>
    </citation>
    <scope>NUCLEOTIDE SEQUENCE [LARGE SCALE GENOMIC DNA]</scope>
</reference>
<proteinExistence type="predicted"/>
<organism evidence="2 3">
    <name type="scientific">Setaria viridis</name>
    <name type="common">Green bristlegrass</name>
    <name type="synonym">Setaria italica subsp. viridis</name>
    <dbReference type="NCBI Taxonomy" id="4556"/>
    <lineage>
        <taxon>Eukaryota</taxon>
        <taxon>Viridiplantae</taxon>
        <taxon>Streptophyta</taxon>
        <taxon>Embryophyta</taxon>
        <taxon>Tracheophyta</taxon>
        <taxon>Spermatophyta</taxon>
        <taxon>Magnoliopsida</taxon>
        <taxon>Liliopsida</taxon>
        <taxon>Poales</taxon>
        <taxon>Poaceae</taxon>
        <taxon>PACMAD clade</taxon>
        <taxon>Panicoideae</taxon>
        <taxon>Panicodae</taxon>
        <taxon>Paniceae</taxon>
        <taxon>Cenchrinae</taxon>
        <taxon>Setaria</taxon>
    </lineage>
</organism>
<accession>A0A4U6UQY3</accession>
<feature type="compositionally biased region" description="Pro residues" evidence="1">
    <location>
        <begin position="93"/>
        <end position="102"/>
    </location>
</feature>
<dbReference type="Proteomes" id="UP000298652">
    <property type="component" value="Chromosome 5"/>
</dbReference>
<dbReference type="AlphaFoldDB" id="A0A4U6UQY3"/>
<evidence type="ECO:0000313" key="2">
    <source>
        <dbReference type="EMBL" id="TKW18778.1"/>
    </source>
</evidence>
<evidence type="ECO:0000256" key="1">
    <source>
        <dbReference type="SAM" id="MobiDB-lite"/>
    </source>
</evidence>
<feature type="region of interest" description="Disordered" evidence="1">
    <location>
        <begin position="34"/>
        <end position="133"/>
    </location>
</feature>
<keyword evidence="3" id="KW-1185">Reference proteome</keyword>
<evidence type="ECO:0000313" key="3">
    <source>
        <dbReference type="Proteomes" id="UP000298652"/>
    </source>
</evidence>
<name>A0A4U6UQY3_SETVI</name>